<dbReference type="RefSeq" id="WP_212325070.1">
    <property type="nucleotide sequence ID" value="NZ_AP024463.1"/>
</dbReference>
<dbReference type="Pfam" id="PF16154">
    <property type="entry name" value="DUF4862"/>
    <property type="match status" value="1"/>
</dbReference>
<proteinExistence type="predicted"/>
<name>A0ABX7Y832_9ACTN</name>
<accession>A0ABX7Y832</accession>
<sequence>MPEVIVGAHAAMPAERADQERFYAQLAERNLATALEIPFSDSIHEDMDWFAAQIRGRFRNCVVTGIPGTVRRLEKEPAFGLASTDDAARKAAVAWTAEVRKAAEELNQLTGEQSVSFVHIHSAPGVRASAEAFQRSLADVAADTRFSAEVVIEHCDAYSPIFPGDKRFLSLITELAVADEFGFAVNWGRSALEWQNPDRPRQHVEILAEAGRLRGLIFSGVAAVNTQWGRAWADLQLPLSTDEPASLMTPQRVAECLAASGDQPAYVGAKVKAPAGADVETRLGIISAVAHLLNS</sequence>
<protein>
    <submittedName>
        <fullName evidence="1">DUF4862 family protein</fullName>
    </submittedName>
</protein>
<evidence type="ECO:0000313" key="1">
    <source>
        <dbReference type="EMBL" id="QUC08693.1"/>
    </source>
</evidence>
<organism evidence="1 2">
    <name type="scientific">Arachnia rubra</name>
    <dbReference type="NCBI Taxonomy" id="1547448"/>
    <lineage>
        <taxon>Bacteria</taxon>
        <taxon>Bacillati</taxon>
        <taxon>Actinomycetota</taxon>
        <taxon>Actinomycetes</taxon>
        <taxon>Propionibacteriales</taxon>
        <taxon>Propionibacteriaceae</taxon>
        <taxon>Arachnia</taxon>
    </lineage>
</organism>
<gene>
    <name evidence="1" type="ORF">J5A65_02815</name>
</gene>
<reference evidence="1 2" key="1">
    <citation type="submission" date="2021-03" db="EMBL/GenBank/DDBJ databases">
        <title>Human Oral Microbial Genomes.</title>
        <authorList>
            <person name="Johnston C.D."/>
            <person name="Chen T."/>
            <person name="Dewhirst F.E."/>
        </authorList>
    </citation>
    <scope>NUCLEOTIDE SEQUENCE [LARGE SCALE GENOMIC DNA]</scope>
    <source>
        <strain evidence="1 2">DSMZ 100122</strain>
    </source>
</reference>
<dbReference type="EMBL" id="CP072384">
    <property type="protein sequence ID" value="QUC08693.1"/>
    <property type="molecule type" value="Genomic_DNA"/>
</dbReference>
<keyword evidence="2" id="KW-1185">Reference proteome</keyword>
<dbReference type="Proteomes" id="UP000678513">
    <property type="component" value="Chromosome"/>
</dbReference>
<evidence type="ECO:0000313" key="2">
    <source>
        <dbReference type="Proteomes" id="UP000678513"/>
    </source>
</evidence>
<dbReference type="InterPro" id="IPR032344">
    <property type="entry name" value="DUF4862"/>
</dbReference>